<evidence type="ECO:0000313" key="3">
    <source>
        <dbReference type="EMBL" id="PSU43045.1"/>
    </source>
</evidence>
<gene>
    <name evidence="3" type="ORF">C9J12_28465</name>
</gene>
<dbReference type="InterPro" id="IPR051803">
    <property type="entry name" value="TA_system_RelE-like_toxin"/>
</dbReference>
<dbReference type="AlphaFoldDB" id="A0A2T3J6E7"/>
<accession>A0A2T3J6E7</accession>
<evidence type="ECO:0000256" key="2">
    <source>
        <dbReference type="ARBA" id="ARBA00022649"/>
    </source>
</evidence>
<dbReference type="InterPro" id="IPR035093">
    <property type="entry name" value="RelE/ParE_toxin_dom_sf"/>
</dbReference>
<evidence type="ECO:0000256" key="1">
    <source>
        <dbReference type="ARBA" id="ARBA00006226"/>
    </source>
</evidence>
<dbReference type="Gene3D" id="3.30.2310.20">
    <property type="entry name" value="RelE-like"/>
    <property type="match status" value="1"/>
</dbReference>
<dbReference type="InterPro" id="IPR007712">
    <property type="entry name" value="RelE/ParE_toxin"/>
</dbReference>
<dbReference type="RefSeq" id="WP_107246544.1">
    <property type="nucleotide sequence ID" value="NZ_PYMJ01000060.1"/>
</dbReference>
<dbReference type="Pfam" id="PF05016">
    <property type="entry name" value="ParE_toxin"/>
    <property type="match status" value="1"/>
</dbReference>
<dbReference type="Proteomes" id="UP000240987">
    <property type="component" value="Unassembled WGS sequence"/>
</dbReference>
<keyword evidence="2" id="KW-1277">Toxin-antitoxin system</keyword>
<dbReference type="NCBIfam" id="TIGR02385">
    <property type="entry name" value="RelE_StbE"/>
    <property type="match status" value="1"/>
</dbReference>
<name>A0A2T3J6E7_9GAMM</name>
<comment type="caution">
    <text evidence="3">The sequence shown here is derived from an EMBL/GenBank/DDBJ whole genome shotgun (WGS) entry which is preliminary data.</text>
</comment>
<reference evidence="3 4" key="1">
    <citation type="submission" date="2018-01" db="EMBL/GenBank/DDBJ databases">
        <title>Whole genome sequencing of Histamine producing bacteria.</title>
        <authorList>
            <person name="Butler K."/>
        </authorList>
    </citation>
    <scope>NUCLEOTIDE SEQUENCE [LARGE SCALE GENOMIC DNA]</scope>
    <source>
        <strain evidence="3 4">JCM 12947</strain>
    </source>
</reference>
<evidence type="ECO:0000313" key="4">
    <source>
        <dbReference type="Proteomes" id="UP000240987"/>
    </source>
</evidence>
<dbReference type="PANTHER" id="PTHR33755">
    <property type="entry name" value="TOXIN PARE1-RELATED"/>
    <property type="match status" value="1"/>
</dbReference>
<dbReference type="EMBL" id="PYMJ01000060">
    <property type="protein sequence ID" value="PSU43045.1"/>
    <property type="molecule type" value="Genomic_DNA"/>
</dbReference>
<keyword evidence="4" id="KW-1185">Reference proteome</keyword>
<dbReference type="OrthoDB" id="9798046at2"/>
<proteinExistence type="inferred from homology"/>
<sequence length="94" mass="11124">MEIKWLENALKNLDSAAEYLNEHNPQAAQNFMQEVHSFTTLLKENPSMGRTGRVFGTRELVLQQFPYLIPYRVKNNRIEILRVFPTRMNPPAYW</sequence>
<organism evidence="3 4">
    <name type="scientific">Photobacterium frigidiphilum</name>
    <dbReference type="NCBI Taxonomy" id="264736"/>
    <lineage>
        <taxon>Bacteria</taxon>
        <taxon>Pseudomonadati</taxon>
        <taxon>Pseudomonadota</taxon>
        <taxon>Gammaproteobacteria</taxon>
        <taxon>Vibrionales</taxon>
        <taxon>Vibrionaceae</taxon>
        <taxon>Photobacterium</taxon>
    </lineage>
</organism>
<protein>
    <submittedName>
        <fullName evidence="3">Plasmid stabilization protein</fullName>
    </submittedName>
</protein>
<comment type="similarity">
    <text evidence="1">Belongs to the RelE toxin family.</text>
</comment>